<comment type="subcellular location">
    <subcellularLocation>
        <location evidence="1">Nucleus</location>
    </subcellularLocation>
</comment>
<dbReference type="Gene3D" id="4.10.240.10">
    <property type="entry name" value="Zn(2)-C6 fungal-type DNA-binding domain"/>
    <property type="match status" value="1"/>
</dbReference>
<dbReference type="GO" id="GO:0008270">
    <property type="term" value="F:zinc ion binding"/>
    <property type="evidence" value="ECO:0007669"/>
    <property type="project" value="InterPro"/>
</dbReference>
<feature type="domain" description="Zn(2)-C6 fungal-type" evidence="6">
    <location>
        <begin position="13"/>
        <end position="43"/>
    </location>
</feature>
<evidence type="ECO:0000256" key="2">
    <source>
        <dbReference type="ARBA" id="ARBA00022723"/>
    </source>
</evidence>
<dbReference type="OrthoDB" id="3862662at2759"/>
<feature type="non-terminal residue" evidence="7">
    <location>
        <position position="473"/>
    </location>
</feature>
<proteinExistence type="predicted"/>
<evidence type="ECO:0000313" key="7">
    <source>
        <dbReference type="EMBL" id="PVH98152.1"/>
    </source>
</evidence>
<dbReference type="SMART" id="SM00066">
    <property type="entry name" value="GAL4"/>
    <property type="match status" value="1"/>
</dbReference>
<evidence type="ECO:0000256" key="3">
    <source>
        <dbReference type="ARBA" id="ARBA00023015"/>
    </source>
</evidence>
<evidence type="ECO:0000256" key="4">
    <source>
        <dbReference type="ARBA" id="ARBA00023163"/>
    </source>
</evidence>
<dbReference type="AlphaFoldDB" id="A0A2V1DJ08"/>
<protein>
    <recommendedName>
        <fullName evidence="6">Zn(2)-C6 fungal-type domain-containing protein</fullName>
    </recommendedName>
</protein>
<evidence type="ECO:0000256" key="1">
    <source>
        <dbReference type="ARBA" id="ARBA00004123"/>
    </source>
</evidence>
<dbReference type="GO" id="GO:0000981">
    <property type="term" value="F:DNA-binding transcription factor activity, RNA polymerase II-specific"/>
    <property type="evidence" value="ECO:0007669"/>
    <property type="project" value="InterPro"/>
</dbReference>
<accession>A0A2V1DJ08</accession>
<evidence type="ECO:0000259" key="6">
    <source>
        <dbReference type="PROSITE" id="PS50048"/>
    </source>
</evidence>
<dbReference type="InterPro" id="IPR036864">
    <property type="entry name" value="Zn2-C6_fun-type_DNA-bd_sf"/>
</dbReference>
<organism evidence="7 8">
    <name type="scientific">Periconia macrospinosa</name>
    <dbReference type="NCBI Taxonomy" id="97972"/>
    <lineage>
        <taxon>Eukaryota</taxon>
        <taxon>Fungi</taxon>
        <taxon>Dikarya</taxon>
        <taxon>Ascomycota</taxon>
        <taxon>Pezizomycotina</taxon>
        <taxon>Dothideomycetes</taxon>
        <taxon>Pleosporomycetidae</taxon>
        <taxon>Pleosporales</taxon>
        <taxon>Massarineae</taxon>
        <taxon>Periconiaceae</taxon>
        <taxon>Periconia</taxon>
    </lineage>
</organism>
<evidence type="ECO:0000256" key="5">
    <source>
        <dbReference type="ARBA" id="ARBA00023242"/>
    </source>
</evidence>
<dbReference type="CDD" id="cd12148">
    <property type="entry name" value="fungal_TF_MHR"/>
    <property type="match status" value="1"/>
</dbReference>
<keyword evidence="5" id="KW-0539">Nucleus</keyword>
<dbReference type="GO" id="GO:0005634">
    <property type="term" value="C:nucleus"/>
    <property type="evidence" value="ECO:0007669"/>
    <property type="project" value="UniProtKB-SubCell"/>
</dbReference>
<dbReference type="CDD" id="cd00067">
    <property type="entry name" value="GAL4"/>
    <property type="match status" value="1"/>
</dbReference>
<keyword evidence="2" id="KW-0479">Metal-binding</keyword>
<gene>
    <name evidence="7" type="ORF">DM02DRAFT_566804</name>
</gene>
<sequence>MNNEGRALTAKKACIRCSKSKKRCDRAIPCCGLCARLGQRCEYDTFKTSYFGPVSIASKTSLGSEAAAIKCLKDAVIRELDPLTPESTLLVYRGSIEPWFPIAYNLKDRLRPVWEEVTLDVALLCLSICLVTTNPSSILRSDGPQFTNTYLQTKSTLALAEALGMNSPPIVQSRILLTLFEVSHGFYPAAYISIATTLRAADALEIHPMDEALQRQCISRAVSQEEACSIWGGILVLDRYIAIESGSQASLTRPRVEWLNNLFRPVFCPTHMQDQDKNSPLVRFSRMVEASAVLDKIHSAIHDPTSEHEFNKQEIILGVETSITFRGLLAEEIPPQDHIYSSGIALCHIALLLVFENSTRVASSMIATNYENLFDTTMLKHILPTVASTVEPFTTGTWSMDLNYFPPLVTFLVYKAAMLTTQRLSLEIDDNEGLARLKALRKFLSIVSERWLSCKRYLEILDENTTPRMLKAL</sequence>
<reference evidence="7 8" key="1">
    <citation type="journal article" date="2018" name="Sci. Rep.">
        <title>Comparative genomics provides insights into the lifestyle and reveals functional heterogeneity of dark septate endophytic fungi.</title>
        <authorList>
            <person name="Knapp D.G."/>
            <person name="Nemeth J.B."/>
            <person name="Barry K."/>
            <person name="Hainaut M."/>
            <person name="Henrissat B."/>
            <person name="Johnson J."/>
            <person name="Kuo A."/>
            <person name="Lim J.H.P."/>
            <person name="Lipzen A."/>
            <person name="Nolan M."/>
            <person name="Ohm R.A."/>
            <person name="Tamas L."/>
            <person name="Grigoriev I.V."/>
            <person name="Spatafora J.W."/>
            <person name="Nagy L.G."/>
            <person name="Kovacs G.M."/>
        </authorList>
    </citation>
    <scope>NUCLEOTIDE SEQUENCE [LARGE SCALE GENOMIC DNA]</scope>
    <source>
        <strain evidence="7 8">DSE2036</strain>
    </source>
</reference>
<dbReference type="InterPro" id="IPR001138">
    <property type="entry name" value="Zn2Cys6_DnaBD"/>
</dbReference>
<dbReference type="EMBL" id="KZ805420">
    <property type="protein sequence ID" value="PVH98152.1"/>
    <property type="molecule type" value="Genomic_DNA"/>
</dbReference>
<dbReference type="Pfam" id="PF00172">
    <property type="entry name" value="Zn_clus"/>
    <property type="match status" value="1"/>
</dbReference>
<name>A0A2V1DJ08_9PLEO</name>
<dbReference type="InterPro" id="IPR050815">
    <property type="entry name" value="TF_fung"/>
</dbReference>
<dbReference type="PROSITE" id="PS50048">
    <property type="entry name" value="ZN2_CY6_FUNGAL_2"/>
    <property type="match status" value="1"/>
</dbReference>
<dbReference type="STRING" id="97972.A0A2V1DJ08"/>
<keyword evidence="8" id="KW-1185">Reference proteome</keyword>
<keyword evidence="3" id="KW-0805">Transcription regulation</keyword>
<keyword evidence="4" id="KW-0804">Transcription</keyword>
<dbReference type="SUPFAM" id="SSF57701">
    <property type="entry name" value="Zn2/Cys6 DNA-binding domain"/>
    <property type="match status" value="1"/>
</dbReference>
<dbReference type="PANTHER" id="PTHR47338:SF20">
    <property type="entry name" value="ZN(II)2CYS6 TRANSCRIPTION FACTOR (EUROFUNG)"/>
    <property type="match status" value="1"/>
</dbReference>
<dbReference type="Proteomes" id="UP000244855">
    <property type="component" value="Unassembled WGS sequence"/>
</dbReference>
<dbReference type="PANTHER" id="PTHR47338">
    <property type="entry name" value="ZN(II)2CYS6 TRANSCRIPTION FACTOR (EUROFUNG)-RELATED"/>
    <property type="match status" value="1"/>
</dbReference>
<evidence type="ECO:0000313" key="8">
    <source>
        <dbReference type="Proteomes" id="UP000244855"/>
    </source>
</evidence>
<dbReference type="PROSITE" id="PS00463">
    <property type="entry name" value="ZN2_CY6_FUNGAL_1"/>
    <property type="match status" value="1"/>
</dbReference>